<keyword evidence="3" id="KW-0269">Exonuclease</keyword>
<evidence type="ECO:0000256" key="1">
    <source>
        <dbReference type="ARBA" id="ARBA00022722"/>
    </source>
</evidence>
<dbReference type="Pfam" id="PF01367">
    <property type="entry name" value="5_3_exonuc"/>
    <property type="match status" value="1"/>
</dbReference>
<organism evidence="8 9">
    <name type="scientific">Actinoalloteichus hoggarensis</name>
    <dbReference type="NCBI Taxonomy" id="1470176"/>
    <lineage>
        <taxon>Bacteria</taxon>
        <taxon>Bacillati</taxon>
        <taxon>Actinomycetota</taxon>
        <taxon>Actinomycetes</taxon>
        <taxon>Pseudonocardiales</taxon>
        <taxon>Pseudonocardiaceae</taxon>
        <taxon>Actinoalloteichus</taxon>
    </lineage>
</organism>
<evidence type="ECO:0000256" key="6">
    <source>
        <dbReference type="ARBA" id="ARBA00050026"/>
    </source>
</evidence>
<evidence type="ECO:0000313" key="8">
    <source>
        <dbReference type="EMBL" id="ASO20089.1"/>
    </source>
</evidence>
<dbReference type="PANTHER" id="PTHR42646:SF2">
    <property type="entry name" value="5'-3' EXONUCLEASE FAMILY PROTEIN"/>
    <property type="match status" value="1"/>
</dbReference>
<dbReference type="GO" id="GO:0017108">
    <property type="term" value="F:5'-flap endonuclease activity"/>
    <property type="evidence" value="ECO:0007669"/>
    <property type="project" value="InterPro"/>
</dbReference>
<dbReference type="CDD" id="cd09859">
    <property type="entry name" value="PIN_53EXO"/>
    <property type="match status" value="1"/>
</dbReference>
<dbReference type="Gene3D" id="3.40.50.1010">
    <property type="entry name" value="5'-nuclease"/>
    <property type="match status" value="1"/>
</dbReference>
<keyword evidence="9" id="KW-1185">Reference proteome</keyword>
<evidence type="ECO:0000259" key="7">
    <source>
        <dbReference type="SMART" id="SM00475"/>
    </source>
</evidence>
<dbReference type="InterPro" id="IPR002421">
    <property type="entry name" value="5-3_exonuclease"/>
</dbReference>
<keyword evidence="8" id="KW-0808">Transferase</keyword>
<evidence type="ECO:0000256" key="5">
    <source>
        <dbReference type="ARBA" id="ARBA00049957"/>
    </source>
</evidence>
<gene>
    <name evidence="8" type="primary">polA3</name>
    <name evidence="8" type="ORF">AHOG_12230</name>
</gene>
<dbReference type="EMBL" id="CP022521">
    <property type="protein sequence ID" value="ASO20089.1"/>
    <property type="molecule type" value="Genomic_DNA"/>
</dbReference>
<dbReference type="InterPro" id="IPR020045">
    <property type="entry name" value="DNA_polI_H3TH"/>
</dbReference>
<name>A0A221W307_9PSEU</name>
<dbReference type="SUPFAM" id="SSF88723">
    <property type="entry name" value="PIN domain-like"/>
    <property type="match status" value="1"/>
</dbReference>
<dbReference type="InterPro" id="IPR029060">
    <property type="entry name" value="PIN-like_dom_sf"/>
</dbReference>
<keyword evidence="2" id="KW-0378">Hydrolase</keyword>
<sequence length="319" mass="33553">MNAPLVLLDSASLWFRSFHALPESLTAPDGTPVNAVRGFVDTVSRIVTDRRPARLVCCLDADWRPEFRVRALPSYKTHRVAEQAPHEGCGAGSAEAVPDTLSPQVPVILDVLAAAGLATAEAEGFEADDVIGTLAAREDRDPVEIVTGDRDLFQAVRAEPTQVVVLYVGRGWLKRERIGPGELATRYGIPEEGAGTAYAEMAMLRGDPSDGLPGVPGIGEKTAAKLITSLGSLAALRAAAERGAAEVPTRARTALLGAADYLDAAPTVVKVALDAPVVGSDSDLVPSRPADPARLAELADRWGIGSSIERLTRALAARD</sequence>
<dbReference type="GO" id="GO:0016779">
    <property type="term" value="F:nucleotidyltransferase activity"/>
    <property type="evidence" value="ECO:0007669"/>
    <property type="project" value="UniProtKB-KW"/>
</dbReference>
<dbReference type="SMART" id="SM00475">
    <property type="entry name" value="53EXOc"/>
    <property type="match status" value="1"/>
</dbReference>
<dbReference type="OrthoDB" id="9806424at2"/>
<dbReference type="AlphaFoldDB" id="A0A221W307"/>
<dbReference type="Pfam" id="PF02739">
    <property type="entry name" value="5_3_exonuc_N"/>
    <property type="match status" value="1"/>
</dbReference>
<evidence type="ECO:0000313" key="9">
    <source>
        <dbReference type="Proteomes" id="UP000204221"/>
    </source>
</evidence>
<dbReference type="KEGG" id="ahg:AHOG_12230"/>
<dbReference type="PANTHER" id="PTHR42646">
    <property type="entry name" value="FLAP ENDONUCLEASE XNI"/>
    <property type="match status" value="1"/>
</dbReference>
<accession>A0A221W307</accession>
<proteinExistence type="predicted"/>
<dbReference type="InterPro" id="IPR036279">
    <property type="entry name" value="5-3_exonuclease_C_sf"/>
</dbReference>
<dbReference type="InterPro" id="IPR008918">
    <property type="entry name" value="HhH2"/>
</dbReference>
<dbReference type="Proteomes" id="UP000204221">
    <property type="component" value="Chromosome"/>
</dbReference>
<dbReference type="CDD" id="cd09898">
    <property type="entry name" value="H3TH_53EXO"/>
    <property type="match status" value="1"/>
</dbReference>
<dbReference type="InterPro" id="IPR020046">
    <property type="entry name" value="5-3_exonucl_a-hlix_arch_N"/>
</dbReference>
<dbReference type="InterPro" id="IPR038969">
    <property type="entry name" value="FEN"/>
</dbReference>
<reference evidence="8 9" key="1">
    <citation type="submission" date="2017-07" db="EMBL/GenBank/DDBJ databases">
        <title>Complete genome sequence of Actinoalloteichus hoggarensis DSM 45943, type strain of Actinoalloteichus hoggarensis.</title>
        <authorList>
            <person name="Ruckert C."/>
            <person name="Nouioui I."/>
            <person name="Willmese J."/>
            <person name="van Wezel G."/>
            <person name="Klenk H.-P."/>
            <person name="Kalinowski J."/>
            <person name="Zotchev S.B."/>
        </authorList>
    </citation>
    <scope>NUCLEOTIDE SEQUENCE [LARGE SCALE GENOMIC DNA]</scope>
    <source>
        <strain evidence="8 9">DSM 45943</strain>
    </source>
</reference>
<dbReference type="GO" id="GO:0033567">
    <property type="term" value="P:DNA replication, Okazaki fragment processing"/>
    <property type="evidence" value="ECO:0007669"/>
    <property type="project" value="InterPro"/>
</dbReference>
<feature type="domain" description="5'-3' exonuclease" evidence="7">
    <location>
        <begin position="3"/>
        <end position="287"/>
    </location>
</feature>
<comment type="function">
    <text evidence="5">5'-3' exonuclease acting preferentially on double-stranded DNA.</text>
</comment>
<dbReference type="GO" id="GO:0008409">
    <property type="term" value="F:5'-3' exonuclease activity"/>
    <property type="evidence" value="ECO:0007669"/>
    <property type="project" value="InterPro"/>
</dbReference>
<evidence type="ECO:0000256" key="2">
    <source>
        <dbReference type="ARBA" id="ARBA00022801"/>
    </source>
</evidence>
<protein>
    <recommendedName>
        <fullName evidence="6">5'-3' exonuclease</fullName>
    </recommendedName>
</protein>
<dbReference type="GO" id="GO:0003677">
    <property type="term" value="F:DNA binding"/>
    <property type="evidence" value="ECO:0007669"/>
    <property type="project" value="UniProtKB-KW"/>
</dbReference>
<keyword evidence="8" id="KW-0548">Nucleotidyltransferase</keyword>
<dbReference type="RefSeq" id="WP_093941477.1">
    <property type="nucleotide sequence ID" value="NZ_CP022521.1"/>
</dbReference>
<evidence type="ECO:0000256" key="3">
    <source>
        <dbReference type="ARBA" id="ARBA00022839"/>
    </source>
</evidence>
<keyword evidence="1" id="KW-0540">Nuclease</keyword>
<evidence type="ECO:0000256" key="4">
    <source>
        <dbReference type="ARBA" id="ARBA00023125"/>
    </source>
</evidence>
<keyword evidence="4" id="KW-0238">DNA-binding</keyword>
<dbReference type="SMART" id="SM00279">
    <property type="entry name" value="HhH2"/>
    <property type="match status" value="1"/>
</dbReference>
<dbReference type="Gene3D" id="1.10.150.20">
    <property type="entry name" value="5' to 3' exonuclease, C-terminal subdomain"/>
    <property type="match status" value="1"/>
</dbReference>
<dbReference type="SUPFAM" id="SSF47807">
    <property type="entry name" value="5' to 3' exonuclease, C-terminal subdomain"/>
    <property type="match status" value="1"/>
</dbReference>